<comment type="caution">
    <text evidence="2">The sequence shown here is derived from an EMBL/GenBank/DDBJ whole genome shotgun (WGS) entry which is preliminary data.</text>
</comment>
<protein>
    <submittedName>
        <fullName evidence="2">Uncharacterized protein</fullName>
    </submittedName>
</protein>
<gene>
    <name evidence="2" type="ORF">Tci_867991</name>
</gene>
<feature type="region of interest" description="Disordered" evidence="1">
    <location>
        <begin position="1"/>
        <end position="22"/>
    </location>
</feature>
<reference evidence="2" key="1">
    <citation type="journal article" date="2019" name="Sci. Rep.">
        <title>Draft genome of Tanacetum cinerariifolium, the natural source of mosquito coil.</title>
        <authorList>
            <person name="Yamashiro T."/>
            <person name="Shiraishi A."/>
            <person name="Satake H."/>
            <person name="Nakayama K."/>
        </authorList>
    </citation>
    <scope>NUCLEOTIDE SEQUENCE</scope>
</reference>
<sequence>PQEANNSACTQANDDQGANSKEIDLHDEHFILPIWSAYSTTEELEKLKRQENKANDAVWKEPTHENHTNCTNLLNVISALVSAVITSRALNDDEPSYPDDPSIASF</sequence>
<proteinExistence type="predicted"/>
<dbReference type="AlphaFoldDB" id="A0A699SEN4"/>
<dbReference type="EMBL" id="BKCJ011157825">
    <property type="protein sequence ID" value="GFC96021.1"/>
    <property type="molecule type" value="Genomic_DNA"/>
</dbReference>
<evidence type="ECO:0000313" key="2">
    <source>
        <dbReference type="EMBL" id="GFC96021.1"/>
    </source>
</evidence>
<evidence type="ECO:0000256" key="1">
    <source>
        <dbReference type="SAM" id="MobiDB-lite"/>
    </source>
</evidence>
<organism evidence="2">
    <name type="scientific">Tanacetum cinerariifolium</name>
    <name type="common">Dalmatian daisy</name>
    <name type="synonym">Chrysanthemum cinerariifolium</name>
    <dbReference type="NCBI Taxonomy" id="118510"/>
    <lineage>
        <taxon>Eukaryota</taxon>
        <taxon>Viridiplantae</taxon>
        <taxon>Streptophyta</taxon>
        <taxon>Embryophyta</taxon>
        <taxon>Tracheophyta</taxon>
        <taxon>Spermatophyta</taxon>
        <taxon>Magnoliopsida</taxon>
        <taxon>eudicotyledons</taxon>
        <taxon>Gunneridae</taxon>
        <taxon>Pentapetalae</taxon>
        <taxon>asterids</taxon>
        <taxon>campanulids</taxon>
        <taxon>Asterales</taxon>
        <taxon>Asteraceae</taxon>
        <taxon>Asteroideae</taxon>
        <taxon>Anthemideae</taxon>
        <taxon>Anthemidinae</taxon>
        <taxon>Tanacetum</taxon>
    </lineage>
</organism>
<name>A0A699SEN4_TANCI</name>
<accession>A0A699SEN4</accession>
<feature type="compositionally biased region" description="Polar residues" evidence="1">
    <location>
        <begin position="1"/>
        <end position="19"/>
    </location>
</feature>
<feature type="non-terminal residue" evidence="2">
    <location>
        <position position="1"/>
    </location>
</feature>